<evidence type="ECO:0000313" key="2">
    <source>
        <dbReference type="EMBL" id="MXU84172.1"/>
    </source>
</evidence>
<reference evidence="2" key="1">
    <citation type="submission" date="2019-12" db="EMBL/GenBank/DDBJ databases">
        <title>An insight into the sialome of adult female Ixodes ricinus ticks feeding for 6 days.</title>
        <authorList>
            <person name="Perner J."/>
            <person name="Ribeiro J.M.C."/>
        </authorList>
    </citation>
    <scope>NUCLEOTIDE SEQUENCE</scope>
    <source>
        <strain evidence="2">Semi-engorged</strain>
        <tissue evidence="2">Salivary glands</tissue>
    </source>
</reference>
<sequence>MDCVIFVLGHAALFHGVLADLFVWVEMHCAPKRSQLIYVLDPTFPWQKPMCAHCQREKIGRVASAKIFDDIDGGIICLQ</sequence>
<name>A0A6B0TVX7_IXORI</name>
<feature type="signal peptide" evidence="1">
    <location>
        <begin position="1"/>
        <end position="19"/>
    </location>
</feature>
<organism evidence="2">
    <name type="scientific">Ixodes ricinus</name>
    <name type="common">Common tick</name>
    <name type="synonym">Acarus ricinus</name>
    <dbReference type="NCBI Taxonomy" id="34613"/>
    <lineage>
        <taxon>Eukaryota</taxon>
        <taxon>Metazoa</taxon>
        <taxon>Ecdysozoa</taxon>
        <taxon>Arthropoda</taxon>
        <taxon>Chelicerata</taxon>
        <taxon>Arachnida</taxon>
        <taxon>Acari</taxon>
        <taxon>Parasitiformes</taxon>
        <taxon>Ixodida</taxon>
        <taxon>Ixodoidea</taxon>
        <taxon>Ixodidae</taxon>
        <taxon>Ixodinae</taxon>
        <taxon>Ixodes</taxon>
    </lineage>
</organism>
<protein>
    <submittedName>
        <fullName evidence="2">Putative secreted protein</fullName>
    </submittedName>
</protein>
<dbReference type="EMBL" id="GIFC01002089">
    <property type="protein sequence ID" value="MXU84172.1"/>
    <property type="molecule type" value="Transcribed_RNA"/>
</dbReference>
<keyword evidence="1" id="KW-0732">Signal</keyword>
<evidence type="ECO:0000256" key="1">
    <source>
        <dbReference type="SAM" id="SignalP"/>
    </source>
</evidence>
<feature type="chain" id="PRO_5025386443" evidence="1">
    <location>
        <begin position="20"/>
        <end position="79"/>
    </location>
</feature>
<accession>A0A6B0TVX7</accession>
<proteinExistence type="predicted"/>
<dbReference type="AlphaFoldDB" id="A0A6B0TVX7"/>